<comment type="similarity">
    <text evidence="4 18">Belongs to the glycosyltransferase 2 family. GalNAc-T subfamily.</text>
</comment>
<organism evidence="20 21">
    <name type="scientific">Meganyctiphanes norvegica</name>
    <name type="common">Northern krill</name>
    <name type="synonym">Thysanopoda norvegica</name>
    <dbReference type="NCBI Taxonomy" id="48144"/>
    <lineage>
        <taxon>Eukaryota</taxon>
        <taxon>Metazoa</taxon>
        <taxon>Ecdysozoa</taxon>
        <taxon>Arthropoda</taxon>
        <taxon>Crustacea</taxon>
        <taxon>Multicrustacea</taxon>
        <taxon>Malacostraca</taxon>
        <taxon>Eumalacostraca</taxon>
        <taxon>Eucarida</taxon>
        <taxon>Euphausiacea</taxon>
        <taxon>Euphausiidae</taxon>
        <taxon>Meganyctiphanes</taxon>
    </lineage>
</organism>
<dbReference type="PANTHER" id="PTHR11675:SF119">
    <property type="entry name" value="POLYPEPTIDE N-ACETYLGALACTOSAMINYLTRANSFERASE 2"/>
    <property type="match status" value="1"/>
</dbReference>
<sequence>MMITQSLCKSFPILCFAIKSGHMFHMITSLHSLVGLFDGNENQALRLKESALPMNSGIAGGGLGPGDPVAGDGHGDVPAASALGAPNTAGGLGLGVGVKPSVYLDEEAYIAAATLSPKQDAYQRNKFNQAESDKLPSNRDIPDTRHFMCRKKAWSEDLPQTSVIITFHNEARSTLLRTVVSVLNRSPEHLIKEIILVDDFSDDPNDGAELAKIQKVIVLRNNKREGLMRSRVHGADAATAPVLTFLDSHCECNSHWLEPMLERVVEDRTRVVCPIIDVISMDTFQYIGASADLRGGFDWNLVFKWEYLGQEEKRKRQKDPTRVIRTPMIAGGLFMIDKTYFEQHGKYDMQMDIWGGENLEISFRVWQCGGSLEIVPCSRVGHVFRKQHPYTFPGGSGNVFARNTRRAAEVWMDDYKKYYYSAVPLAKTVAFGPIEDRMTLRNKLKCHNFKWYMDNVYPELKVPDSNHLTFGTFKQGPKCMDTLGRRAEGTLGLYACHGTGGNQEFVITKDHLIKHNELCLTIAEARPGVPITLEACQNIALQKWVRLESDRLIKSEHHGLCIDSYRDVAEGLLAENCNKKIVTQRWTFIPNKT</sequence>
<keyword evidence="21" id="KW-1185">Reference proteome</keyword>
<keyword evidence="14 18" id="KW-1015">Disulfide bond</keyword>
<name>A0AAV2QIA9_MEGNR</name>
<dbReference type="FunFam" id="3.90.550.10:FF:000026">
    <property type="entry name" value="Polypeptide N-acetylgalactosaminyltransferase"/>
    <property type="match status" value="1"/>
</dbReference>
<evidence type="ECO:0000256" key="18">
    <source>
        <dbReference type="RuleBase" id="RU361242"/>
    </source>
</evidence>
<dbReference type="GO" id="GO:0000139">
    <property type="term" value="C:Golgi membrane"/>
    <property type="evidence" value="ECO:0007669"/>
    <property type="project" value="UniProtKB-SubCell"/>
</dbReference>
<dbReference type="Proteomes" id="UP001497623">
    <property type="component" value="Unassembled WGS sequence"/>
</dbReference>
<dbReference type="Gene3D" id="3.90.550.10">
    <property type="entry name" value="Spore Coat Polysaccharide Biosynthesis Protein SpsA, Chain A"/>
    <property type="match status" value="1"/>
</dbReference>
<accession>A0AAV2QIA9</accession>
<keyword evidence="8" id="KW-0479">Metal-binding</keyword>
<dbReference type="PANTHER" id="PTHR11675">
    <property type="entry name" value="N-ACETYLGALACTOSAMINYLTRANSFERASE"/>
    <property type="match status" value="1"/>
</dbReference>
<dbReference type="Pfam" id="PF00535">
    <property type="entry name" value="Glycos_transf_2"/>
    <property type="match status" value="1"/>
</dbReference>
<dbReference type="AlphaFoldDB" id="A0AAV2QIA9"/>
<evidence type="ECO:0000256" key="11">
    <source>
        <dbReference type="ARBA" id="ARBA00022989"/>
    </source>
</evidence>
<dbReference type="SMART" id="SM00458">
    <property type="entry name" value="RICIN"/>
    <property type="match status" value="1"/>
</dbReference>
<dbReference type="Pfam" id="PF00652">
    <property type="entry name" value="Ricin_B_lectin"/>
    <property type="match status" value="1"/>
</dbReference>
<dbReference type="CDD" id="cd23434">
    <property type="entry name" value="beta-trefoil_Ricin_GALNT2"/>
    <property type="match status" value="1"/>
</dbReference>
<feature type="non-terminal residue" evidence="20">
    <location>
        <position position="593"/>
    </location>
</feature>
<dbReference type="InterPro" id="IPR001173">
    <property type="entry name" value="Glyco_trans_2-like"/>
</dbReference>
<evidence type="ECO:0000313" key="21">
    <source>
        <dbReference type="Proteomes" id="UP001497623"/>
    </source>
</evidence>
<keyword evidence="15 18" id="KW-0464">Manganese</keyword>
<comment type="subcellular location">
    <subcellularLocation>
        <location evidence="2 18">Golgi apparatus membrane</location>
        <topology evidence="2 18">Single-pass type II membrane protein</topology>
    </subcellularLocation>
</comment>
<reference evidence="20 21" key="1">
    <citation type="submission" date="2024-05" db="EMBL/GenBank/DDBJ databases">
        <authorList>
            <person name="Wallberg A."/>
        </authorList>
    </citation>
    <scope>NUCLEOTIDE SEQUENCE [LARGE SCALE GENOMIC DNA]</scope>
</reference>
<keyword evidence="7" id="KW-0812">Transmembrane</keyword>
<comment type="caution">
    <text evidence="20">The sequence shown here is derived from an EMBL/GenBank/DDBJ whole genome shotgun (WGS) entry which is preliminary data.</text>
</comment>
<dbReference type="SUPFAM" id="SSF50370">
    <property type="entry name" value="Ricin B-like lectins"/>
    <property type="match status" value="1"/>
</dbReference>
<dbReference type="EC" id="2.4.1.-" evidence="18"/>
<evidence type="ECO:0000256" key="14">
    <source>
        <dbReference type="ARBA" id="ARBA00023157"/>
    </source>
</evidence>
<comment type="pathway">
    <text evidence="3 18">Protein modification; protein glycosylation.</text>
</comment>
<dbReference type="GO" id="GO:0006493">
    <property type="term" value="P:protein O-linked glycosylation"/>
    <property type="evidence" value="ECO:0007669"/>
    <property type="project" value="TreeGrafter"/>
</dbReference>
<dbReference type="InterPro" id="IPR029044">
    <property type="entry name" value="Nucleotide-diphossugar_trans"/>
</dbReference>
<protein>
    <recommendedName>
        <fullName evidence="18">Polypeptide N-acetylgalactosaminyltransferase</fullName>
        <ecNumber evidence="18">2.4.1.-</ecNumber>
    </recommendedName>
    <alternativeName>
        <fullName evidence="18">Protein-UDP acetylgalactosaminyltransferase</fullName>
    </alternativeName>
</protein>
<comment type="catalytic activity">
    <reaction evidence="17">
        <text>L-seryl-[protein] + UDP-N-acetyl-alpha-D-galactosamine = a 3-O-[N-acetyl-alpha-D-galactosaminyl]-L-seryl-[protein] + UDP + H(+)</text>
        <dbReference type="Rhea" id="RHEA:23956"/>
        <dbReference type="Rhea" id="RHEA-COMP:9863"/>
        <dbReference type="Rhea" id="RHEA-COMP:12788"/>
        <dbReference type="ChEBI" id="CHEBI:15378"/>
        <dbReference type="ChEBI" id="CHEBI:29999"/>
        <dbReference type="ChEBI" id="CHEBI:53604"/>
        <dbReference type="ChEBI" id="CHEBI:58223"/>
        <dbReference type="ChEBI" id="CHEBI:67138"/>
        <dbReference type="EC" id="2.4.1.41"/>
    </reaction>
</comment>
<evidence type="ECO:0000256" key="7">
    <source>
        <dbReference type="ARBA" id="ARBA00022692"/>
    </source>
</evidence>
<dbReference type="InterPro" id="IPR035992">
    <property type="entry name" value="Ricin_B-like_lectins"/>
</dbReference>
<evidence type="ECO:0000259" key="19">
    <source>
        <dbReference type="SMART" id="SM00458"/>
    </source>
</evidence>
<evidence type="ECO:0000256" key="3">
    <source>
        <dbReference type="ARBA" id="ARBA00004922"/>
    </source>
</evidence>
<keyword evidence="5 18" id="KW-0328">Glycosyltransferase</keyword>
<evidence type="ECO:0000256" key="15">
    <source>
        <dbReference type="ARBA" id="ARBA00023211"/>
    </source>
</evidence>
<evidence type="ECO:0000256" key="17">
    <source>
        <dbReference type="ARBA" id="ARBA00052209"/>
    </source>
</evidence>
<evidence type="ECO:0000256" key="16">
    <source>
        <dbReference type="ARBA" id="ARBA00050905"/>
    </source>
</evidence>
<dbReference type="GO" id="GO:0030246">
    <property type="term" value="F:carbohydrate binding"/>
    <property type="evidence" value="ECO:0007669"/>
    <property type="project" value="UniProtKB-KW"/>
</dbReference>
<evidence type="ECO:0000313" key="20">
    <source>
        <dbReference type="EMBL" id="CAL4084136.1"/>
    </source>
</evidence>
<feature type="domain" description="Ricin B lectin" evidence="19">
    <location>
        <begin position="470"/>
        <end position="589"/>
    </location>
</feature>
<dbReference type="PROSITE" id="PS50231">
    <property type="entry name" value="RICIN_B_LECTIN"/>
    <property type="match status" value="1"/>
</dbReference>
<dbReference type="SUPFAM" id="SSF53448">
    <property type="entry name" value="Nucleotide-diphospho-sugar transferases"/>
    <property type="match status" value="1"/>
</dbReference>
<evidence type="ECO:0000256" key="4">
    <source>
        <dbReference type="ARBA" id="ARBA00005680"/>
    </source>
</evidence>
<evidence type="ECO:0000256" key="10">
    <source>
        <dbReference type="ARBA" id="ARBA00022968"/>
    </source>
</evidence>
<gene>
    <name evidence="20" type="ORF">MNOR_LOCUS12329</name>
</gene>
<keyword evidence="12 18" id="KW-0333">Golgi apparatus</keyword>
<keyword evidence="9 18" id="KW-0430">Lectin</keyword>
<evidence type="ECO:0000256" key="13">
    <source>
        <dbReference type="ARBA" id="ARBA00023136"/>
    </source>
</evidence>
<dbReference type="CDD" id="cd02510">
    <property type="entry name" value="pp-GalNAc-T"/>
    <property type="match status" value="1"/>
</dbReference>
<keyword evidence="13" id="KW-0472">Membrane</keyword>
<dbReference type="InterPro" id="IPR000772">
    <property type="entry name" value="Ricin_B_lectin"/>
</dbReference>
<evidence type="ECO:0000256" key="1">
    <source>
        <dbReference type="ARBA" id="ARBA00001936"/>
    </source>
</evidence>
<comment type="cofactor">
    <cofactor evidence="1 18">
        <name>Mn(2+)</name>
        <dbReference type="ChEBI" id="CHEBI:29035"/>
    </cofactor>
</comment>
<dbReference type="GO" id="GO:0004653">
    <property type="term" value="F:polypeptide N-acetylgalactosaminyltransferase activity"/>
    <property type="evidence" value="ECO:0007669"/>
    <property type="project" value="UniProtKB-EC"/>
</dbReference>
<evidence type="ECO:0000256" key="6">
    <source>
        <dbReference type="ARBA" id="ARBA00022679"/>
    </source>
</evidence>
<comment type="catalytic activity">
    <reaction evidence="16">
        <text>L-threonyl-[protein] + UDP-N-acetyl-alpha-D-galactosamine = a 3-O-[N-acetyl-alpha-D-galactosaminyl]-L-threonyl-[protein] + UDP + H(+)</text>
        <dbReference type="Rhea" id="RHEA:52424"/>
        <dbReference type="Rhea" id="RHEA-COMP:11060"/>
        <dbReference type="Rhea" id="RHEA-COMP:11689"/>
        <dbReference type="ChEBI" id="CHEBI:15378"/>
        <dbReference type="ChEBI" id="CHEBI:30013"/>
        <dbReference type="ChEBI" id="CHEBI:58223"/>
        <dbReference type="ChEBI" id="CHEBI:67138"/>
        <dbReference type="ChEBI" id="CHEBI:87075"/>
        <dbReference type="EC" id="2.4.1.41"/>
    </reaction>
</comment>
<proteinExistence type="inferred from homology"/>
<evidence type="ECO:0000256" key="9">
    <source>
        <dbReference type="ARBA" id="ARBA00022734"/>
    </source>
</evidence>
<evidence type="ECO:0000256" key="12">
    <source>
        <dbReference type="ARBA" id="ARBA00023034"/>
    </source>
</evidence>
<dbReference type="InterPro" id="IPR045885">
    <property type="entry name" value="GalNAc-T"/>
</dbReference>
<evidence type="ECO:0000256" key="5">
    <source>
        <dbReference type="ARBA" id="ARBA00022676"/>
    </source>
</evidence>
<keyword evidence="6 18" id="KW-0808">Transferase</keyword>
<keyword evidence="11" id="KW-1133">Transmembrane helix</keyword>
<evidence type="ECO:0000256" key="2">
    <source>
        <dbReference type="ARBA" id="ARBA00004323"/>
    </source>
</evidence>
<dbReference type="Gene3D" id="2.80.10.50">
    <property type="match status" value="1"/>
</dbReference>
<dbReference type="EMBL" id="CAXKWB010006737">
    <property type="protein sequence ID" value="CAL4084136.1"/>
    <property type="molecule type" value="Genomic_DNA"/>
</dbReference>
<dbReference type="GO" id="GO:0046872">
    <property type="term" value="F:metal ion binding"/>
    <property type="evidence" value="ECO:0007669"/>
    <property type="project" value="UniProtKB-KW"/>
</dbReference>
<evidence type="ECO:0000256" key="8">
    <source>
        <dbReference type="ARBA" id="ARBA00022723"/>
    </source>
</evidence>
<keyword evidence="10" id="KW-0735">Signal-anchor</keyword>